<gene>
    <name evidence="1" type="ORF">METZ01_LOCUS190763</name>
</gene>
<dbReference type="AlphaFoldDB" id="A0A382DIB2"/>
<evidence type="ECO:0000313" key="1">
    <source>
        <dbReference type="EMBL" id="SVB37909.1"/>
    </source>
</evidence>
<dbReference type="PROSITE" id="PS51257">
    <property type="entry name" value="PROKAR_LIPOPROTEIN"/>
    <property type="match status" value="1"/>
</dbReference>
<name>A0A382DIB2_9ZZZZ</name>
<proteinExistence type="predicted"/>
<accession>A0A382DIB2</accession>
<evidence type="ECO:0008006" key="2">
    <source>
        <dbReference type="Google" id="ProtNLM"/>
    </source>
</evidence>
<feature type="non-terminal residue" evidence="1">
    <location>
        <position position="117"/>
    </location>
</feature>
<organism evidence="1">
    <name type="scientific">marine metagenome</name>
    <dbReference type="NCBI Taxonomy" id="408172"/>
    <lineage>
        <taxon>unclassified sequences</taxon>
        <taxon>metagenomes</taxon>
        <taxon>ecological metagenomes</taxon>
    </lineage>
</organism>
<sequence>MKLRTLFIGVSLVSSLVIQGCFTQLAMFYPEPEIEQEDGQFFETYSRAPIRPSLDMYAQNEGGMPLGYSMMQNRFNPFYGYMDPYNYGYNPYHYNGYGGGYGNFNLYGYNYNLGGYS</sequence>
<dbReference type="EMBL" id="UINC01039437">
    <property type="protein sequence ID" value="SVB37909.1"/>
    <property type="molecule type" value="Genomic_DNA"/>
</dbReference>
<reference evidence="1" key="1">
    <citation type="submission" date="2018-05" db="EMBL/GenBank/DDBJ databases">
        <authorList>
            <person name="Lanie J.A."/>
            <person name="Ng W.-L."/>
            <person name="Kazmierczak K.M."/>
            <person name="Andrzejewski T.M."/>
            <person name="Davidsen T.M."/>
            <person name="Wayne K.J."/>
            <person name="Tettelin H."/>
            <person name="Glass J.I."/>
            <person name="Rusch D."/>
            <person name="Podicherti R."/>
            <person name="Tsui H.-C.T."/>
            <person name="Winkler M.E."/>
        </authorList>
    </citation>
    <scope>NUCLEOTIDE SEQUENCE</scope>
</reference>
<protein>
    <recommendedName>
        <fullName evidence="2">Lipoprotein</fullName>
    </recommendedName>
</protein>